<sequence length="774" mass="85764">MNADLPEGETGLDNSVYLLDLSRCTDYEDILPRDNYNSPFYINVPVPDPLHDKNLGGASDLNPSKGHPIPIFVDRFQKWRKILKSLIDYFREVAHAHEEYAKINSHLKSSVKFSLLADIDGSSNSVTSPSAAPTSFTPSAAAKNGRDGYFQDVDSNGFVGYGSGSVQDIQVLLKRHHAALANEQLRISKELLTVIIPKMEDLRRDLQGKIKEIRELARDFKTNIHEHVALTGQLLRKYIASVNFLTESGDGTLLKAKHDPYLLKLQLDLQLKRQLQEDNCLHEAYINLQSSGMALERIVYEQIQQVLEKYASCLESESCVVLKTLSEELGNGILSKSPTLEWDEFVNRNTDSLLNWKSSDPVPEPRKLSSIRYPNMKSPLAKCIRAGYLSKKSKYLKNYNRGYFVLTSNYLHEFKSSEFIKVLCENDDIASLKNVNLTPLISIPLNDSVLVEAQPDKFILSGMFTSNDSQDSIQEESLYSISSASTHSSTGKPGSGFGKLLKPLSTTVTKLTTATLQQHGADYSKHNTWTFKPVNDQSLKEFRKWSNELKLFSNFNTTLERAKYIEEKLMITSARNYITAPTIKINAPTSPTETTGFSESTESFKKPQKIDISGTGGVIDMLSMKSLVNTPAIDDNGNLIMAGDIQSTPGPPMASPAGSFSSASTGSNVTLSKSLQLPHRSGASTSTHRSLDALAGAGGYFAIPINRQSSSTELSSMSKTLVPPTVSQPEKERSALRPPMLDNHLSSPSIDTLQRPFKHKKNSSFHSLTKMFSK</sequence>
<dbReference type="InterPro" id="IPR046868">
    <property type="entry name" value="BAR_4"/>
</dbReference>
<dbReference type="Pfam" id="PF20400">
    <property type="entry name" value="BAR_4"/>
    <property type="match status" value="1"/>
</dbReference>
<name>A0A120K277_9SACH</name>
<dbReference type="AlphaFoldDB" id="A0A120K277"/>
<dbReference type="InterPro" id="IPR011993">
    <property type="entry name" value="PH-like_dom_sf"/>
</dbReference>
<dbReference type="SMART" id="SM00233">
    <property type="entry name" value="PH"/>
    <property type="match status" value="1"/>
</dbReference>
<dbReference type="GeneID" id="28723946"/>
<dbReference type="OrthoDB" id="2264563at2759"/>
<evidence type="ECO:0000256" key="1">
    <source>
        <dbReference type="ARBA" id="ARBA00022553"/>
    </source>
</evidence>
<dbReference type="PANTHER" id="PTHR31941:SF15">
    <property type="entry name" value="ACTIVATOR OF SKN7 PROTEIN 10-RELATED"/>
    <property type="match status" value="1"/>
</dbReference>
<dbReference type="InterPro" id="IPR046869">
    <property type="entry name" value="SLM1/RGC1-like_PH"/>
</dbReference>
<dbReference type="Pfam" id="PF20399">
    <property type="entry name" value="PH_20"/>
    <property type="match status" value="1"/>
</dbReference>
<feature type="domain" description="PH" evidence="3">
    <location>
        <begin position="382"/>
        <end position="554"/>
    </location>
</feature>
<evidence type="ECO:0000313" key="4">
    <source>
        <dbReference type="EMBL" id="AMD20688.1"/>
    </source>
</evidence>
<dbReference type="Proteomes" id="UP000243052">
    <property type="component" value="Chromosome iv"/>
</dbReference>
<dbReference type="Gene3D" id="2.30.29.30">
    <property type="entry name" value="Pleckstrin-homology domain (PH domain)/Phosphotyrosine-binding domain (PTB)"/>
    <property type="match status" value="1"/>
</dbReference>
<reference evidence="4 5" key="1">
    <citation type="submission" date="2016-01" db="EMBL/GenBank/DDBJ databases">
        <title>Genome sequence of the yeast Holleya sinecauda.</title>
        <authorList>
            <person name="Dietrich F.S."/>
        </authorList>
    </citation>
    <scope>NUCLEOTIDE SEQUENCE [LARGE SCALE GENOMIC DNA]</scope>
    <source>
        <strain evidence="4 5">ATCC 58844</strain>
    </source>
</reference>
<evidence type="ECO:0000256" key="2">
    <source>
        <dbReference type="SAM" id="MobiDB-lite"/>
    </source>
</evidence>
<dbReference type="SUPFAM" id="SSF50729">
    <property type="entry name" value="PH domain-like"/>
    <property type="match status" value="1"/>
</dbReference>
<feature type="compositionally biased region" description="Polar residues" evidence="2">
    <location>
        <begin position="658"/>
        <end position="667"/>
    </location>
</feature>
<dbReference type="STRING" id="45286.A0A120K277"/>
<dbReference type="InterPro" id="IPR001849">
    <property type="entry name" value="PH_domain"/>
</dbReference>
<feature type="region of interest" description="Disordered" evidence="2">
    <location>
        <begin position="712"/>
        <end position="774"/>
    </location>
</feature>
<keyword evidence="1" id="KW-0597">Phosphoprotein</keyword>
<dbReference type="PANTHER" id="PTHR31941">
    <property type="entry name" value="CYTOSKELETAL SIGNALING PROTEIN SLM1"/>
    <property type="match status" value="1"/>
</dbReference>
<proteinExistence type="predicted"/>
<protein>
    <submittedName>
        <fullName evidence="4">HDL056Wp</fullName>
    </submittedName>
</protein>
<accession>A0A120K277</accession>
<gene>
    <name evidence="4" type="ORF">AW171_hschr42593</name>
</gene>
<evidence type="ECO:0000259" key="3">
    <source>
        <dbReference type="PROSITE" id="PS50003"/>
    </source>
</evidence>
<organism evidence="4 5">
    <name type="scientific">Eremothecium sinecaudum</name>
    <dbReference type="NCBI Taxonomy" id="45286"/>
    <lineage>
        <taxon>Eukaryota</taxon>
        <taxon>Fungi</taxon>
        <taxon>Dikarya</taxon>
        <taxon>Ascomycota</taxon>
        <taxon>Saccharomycotina</taxon>
        <taxon>Saccharomycetes</taxon>
        <taxon>Saccharomycetales</taxon>
        <taxon>Saccharomycetaceae</taxon>
        <taxon>Eremothecium</taxon>
    </lineage>
</organism>
<keyword evidence="5" id="KW-1185">Reference proteome</keyword>
<evidence type="ECO:0000313" key="5">
    <source>
        <dbReference type="Proteomes" id="UP000243052"/>
    </source>
</evidence>
<feature type="region of interest" description="Disordered" evidence="2">
    <location>
        <begin position="589"/>
        <end position="609"/>
    </location>
</feature>
<feature type="region of interest" description="Disordered" evidence="2">
    <location>
        <begin position="646"/>
        <end position="667"/>
    </location>
</feature>
<dbReference type="EMBL" id="CP014244">
    <property type="protein sequence ID" value="AMD20688.1"/>
    <property type="molecule type" value="Genomic_DNA"/>
</dbReference>
<dbReference type="InterPro" id="IPR027267">
    <property type="entry name" value="AH/BAR_dom_sf"/>
</dbReference>
<feature type="compositionally biased region" description="Polar residues" evidence="2">
    <location>
        <begin position="764"/>
        <end position="774"/>
    </location>
</feature>
<dbReference type="PROSITE" id="PS50003">
    <property type="entry name" value="PH_DOMAIN"/>
    <property type="match status" value="1"/>
</dbReference>
<dbReference type="Gene3D" id="1.20.1270.60">
    <property type="entry name" value="Arfaptin homology (AH) domain/BAR domain"/>
    <property type="match status" value="1"/>
</dbReference>
<dbReference type="RefSeq" id="XP_017987684.1">
    <property type="nucleotide sequence ID" value="XM_018131738.1"/>
</dbReference>
<feature type="compositionally biased region" description="Low complexity" evidence="2">
    <location>
        <begin position="589"/>
        <end position="601"/>
    </location>
</feature>